<reference evidence="1" key="1">
    <citation type="journal article" date="2019" name="Sci. Rep.">
        <title>Draft genome of Tanacetum cinerariifolium, the natural source of mosquito coil.</title>
        <authorList>
            <person name="Yamashiro T."/>
            <person name="Shiraishi A."/>
            <person name="Satake H."/>
            <person name="Nakayama K."/>
        </authorList>
    </citation>
    <scope>NUCLEOTIDE SEQUENCE</scope>
</reference>
<sequence>MTKTMLQYMSKTRGNYGSGVVRAKINDKTHFELKGKYLKELHENTFSGLEHEDANEHIKKVLEIVDLFHIPEILDSKGGIPTKTAVDAKIAFKKWLNTPKNGTTKHPQKLELMIGYSYVGREQGHMGECRKGFGTDGVHVGTVVSPDGSLVASCEDVDSFLACNTPPDHLIRTANRYLRAEWSVYTMLLFMMRTDPTAKSLASHMSSKGWSQLGAIRIEASEMGHGSGNLRKILDKSLIETNMPEKTSNFLDGSWVRHVEKEFPKTEKSSMNTSMVCSIISWKIAIIHRWNVPGALQSPKGMRLYANVLYGEMILPSRFVQFPIVDTYSPSRDESGQN</sequence>
<dbReference type="EMBL" id="BKCJ010007872">
    <property type="protein sequence ID" value="GEU79444.1"/>
    <property type="molecule type" value="Genomic_DNA"/>
</dbReference>
<comment type="caution">
    <text evidence="1">The sequence shown here is derived from an EMBL/GenBank/DDBJ whole genome shotgun (WGS) entry which is preliminary data.</text>
</comment>
<evidence type="ECO:0000313" key="1">
    <source>
        <dbReference type="EMBL" id="GEU79444.1"/>
    </source>
</evidence>
<accession>A0A6L2N4G5</accession>
<organism evidence="1">
    <name type="scientific">Tanacetum cinerariifolium</name>
    <name type="common">Dalmatian daisy</name>
    <name type="synonym">Chrysanthemum cinerariifolium</name>
    <dbReference type="NCBI Taxonomy" id="118510"/>
    <lineage>
        <taxon>Eukaryota</taxon>
        <taxon>Viridiplantae</taxon>
        <taxon>Streptophyta</taxon>
        <taxon>Embryophyta</taxon>
        <taxon>Tracheophyta</taxon>
        <taxon>Spermatophyta</taxon>
        <taxon>Magnoliopsida</taxon>
        <taxon>eudicotyledons</taxon>
        <taxon>Gunneridae</taxon>
        <taxon>Pentapetalae</taxon>
        <taxon>asterids</taxon>
        <taxon>campanulids</taxon>
        <taxon>Asterales</taxon>
        <taxon>Asteraceae</taxon>
        <taxon>Asteroideae</taxon>
        <taxon>Anthemideae</taxon>
        <taxon>Anthemidinae</taxon>
        <taxon>Tanacetum</taxon>
    </lineage>
</organism>
<protein>
    <submittedName>
        <fullName evidence="1">Uncharacterized protein</fullName>
    </submittedName>
</protein>
<gene>
    <name evidence="1" type="ORF">Tci_051422</name>
</gene>
<dbReference type="AlphaFoldDB" id="A0A6L2N4G5"/>
<proteinExistence type="predicted"/>
<name>A0A6L2N4G5_TANCI</name>